<evidence type="ECO:0000259" key="4">
    <source>
        <dbReference type="PROSITE" id="PS50887"/>
    </source>
</evidence>
<feature type="region of interest" description="Disordered" evidence="1">
    <location>
        <begin position="506"/>
        <end position="526"/>
    </location>
</feature>
<evidence type="ECO:0000259" key="3">
    <source>
        <dbReference type="PROSITE" id="PS50883"/>
    </source>
</evidence>
<keyword evidence="6" id="KW-1185">Reference proteome</keyword>
<dbReference type="InterPro" id="IPR035919">
    <property type="entry name" value="EAL_sf"/>
</dbReference>
<name>A0ABQ6D259_9HYPH</name>
<dbReference type="InterPro" id="IPR029787">
    <property type="entry name" value="Nucleotide_cyclase"/>
</dbReference>
<reference evidence="6" key="1">
    <citation type="journal article" date="2019" name="Int. J. Syst. Evol. Microbiol.">
        <title>The Global Catalogue of Microorganisms (GCM) 10K type strain sequencing project: providing services to taxonomists for standard genome sequencing and annotation.</title>
        <authorList>
            <consortium name="The Broad Institute Genomics Platform"/>
            <consortium name="The Broad Institute Genome Sequencing Center for Infectious Disease"/>
            <person name="Wu L."/>
            <person name="Ma J."/>
        </authorList>
    </citation>
    <scope>NUCLEOTIDE SEQUENCE [LARGE SCALE GENOMIC DNA]</scope>
    <source>
        <strain evidence="6">NBRC 107710</strain>
    </source>
</reference>
<dbReference type="InterPro" id="IPR000160">
    <property type="entry name" value="GGDEF_dom"/>
</dbReference>
<dbReference type="InterPro" id="IPR043128">
    <property type="entry name" value="Rev_trsase/Diguanyl_cyclase"/>
</dbReference>
<dbReference type="PROSITE" id="PS50883">
    <property type="entry name" value="EAL"/>
    <property type="match status" value="1"/>
</dbReference>
<organism evidence="5 6">
    <name type="scientific">Methylobacterium brachythecii</name>
    <dbReference type="NCBI Taxonomy" id="1176177"/>
    <lineage>
        <taxon>Bacteria</taxon>
        <taxon>Pseudomonadati</taxon>
        <taxon>Pseudomonadota</taxon>
        <taxon>Alphaproteobacteria</taxon>
        <taxon>Hyphomicrobiales</taxon>
        <taxon>Methylobacteriaceae</taxon>
        <taxon>Methylobacterium</taxon>
    </lineage>
</organism>
<dbReference type="EMBL" id="BSPG01000001">
    <property type="protein sequence ID" value="GLS42317.1"/>
    <property type="molecule type" value="Genomic_DNA"/>
</dbReference>
<dbReference type="PANTHER" id="PTHR44757">
    <property type="entry name" value="DIGUANYLATE CYCLASE DGCP"/>
    <property type="match status" value="1"/>
</dbReference>
<evidence type="ECO:0000256" key="1">
    <source>
        <dbReference type="SAM" id="MobiDB-lite"/>
    </source>
</evidence>
<gene>
    <name evidence="5" type="ORF">GCM10007884_03020</name>
</gene>
<proteinExistence type="predicted"/>
<dbReference type="Proteomes" id="UP001156881">
    <property type="component" value="Unassembled WGS sequence"/>
</dbReference>
<evidence type="ECO:0008006" key="7">
    <source>
        <dbReference type="Google" id="ProtNLM"/>
    </source>
</evidence>
<dbReference type="InterPro" id="IPR001633">
    <property type="entry name" value="EAL_dom"/>
</dbReference>
<feature type="transmembrane region" description="Helical" evidence="2">
    <location>
        <begin position="14"/>
        <end position="36"/>
    </location>
</feature>
<dbReference type="PANTHER" id="PTHR44757:SF2">
    <property type="entry name" value="BIOFILM ARCHITECTURE MAINTENANCE PROTEIN MBAA"/>
    <property type="match status" value="1"/>
</dbReference>
<accession>A0ABQ6D259</accession>
<dbReference type="SUPFAM" id="SSF141868">
    <property type="entry name" value="EAL domain-like"/>
    <property type="match status" value="1"/>
</dbReference>
<dbReference type="PROSITE" id="PS50887">
    <property type="entry name" value="GGDEF"/>
    <property type="match status" value="1"/>
</dbReference>
<evidence type="ECO:0000313" key="5">
    <source>
        <dbReference type="EMBL" id="GLS42317.1"/>
    </source>
</evidence>
<keyword evidence="2" id="KW-0812">Transmembrane</keyword>
<dbReference type="Pfam" id="PF00563">
    <property type="entry name" value="EAL"/>
    <property type="match status" value="1"/>
</dbReference>
<evidence type="ECO:0000313" key="6">
    <source>
        <dbReference type="Proteomes" id="UP001156881"/>
    </source>
</evidence>
<dbReference type="Gene3D" id="3.20.20.450">
    <property type="entry name" value="EAL domain"/>
    <property type="match status" value="1"/>
</dbReference>
<evidence type="ECO:0000256" key="2">
    <source>
        <dbReference type="SAM" id="Phobius"/>
    </source>
</evidence>
<dbReference type="SMART" id="SM00267">
    <property type="entry name" value="GGDEF"/>
    <property type="match status" value="1"/>
</dbReference>
<feature type="domain" description="EAL" evidence="3">
    <location>
        <begin position="262"/>
        <end position="512"/>
    </location>
</feature>
<dbReference type="Gene3D" id="3.30.70.270">
    <property type="match status" value="1"/>
</dbReference>
<dbReference type="SMART" id="SM00052">
    <property type="entry name" value="EAL"/>
    <property type="match status" value="1"/>
</dbReference>
<dbReference type="CDD" id="cd01948">
    <property type="entry name" value="EAL"/>
    <property type="match status" value="1"/>
</dbReference>
<dbReference type="InterPro" id="IPR052155">
    <property type="entry name" value="Biofilm_reg_signaling"/>
</dbReference>
<keyword evidence="2" id="KW-0472">Membrane</keyword>
<sequence>MASGKRASWRGSEFSDLLCLMTIGVCGWIVGIQFGAFRVLDAIMTEHGLSEVVTLGCFVGLGAFAAGLHKSLKLRRAKQERDRAEAQAASVARHDSLTGLANRRCFVEAVDGEFSRETGKATAVLLIDLDRFKPVNDLYGHAAGDTVLCTVAERLKQVLPPGSLAARLGGDEFAAMLPPSAGSEAVARVAQGVIAALSAPISWQKSELKIGATIGIALAGETVGDAEAALHAADLAMYQGKKDGRGTFRFFETAMDEDLRARALLETELRGAIVAGQIEPFYQPVVSLPGRELIGFEVLARWLHPERGTLLPSEFIPIAEETGMIGDLSYDLLRQACRDAAAWPPHLQLAINVAPQQFQDRWFAEQILAVLNESGFPAHRLEIEITESALIQDLEATRATLTSLQNLGVRIALDDFGTGYSSLYHLRELKFDKLKIDRSYVNSITMSDERAKLVDAIIKLGSSLGLVMTAEGIETSGSLDWLEGQGCDFGQGYLFGKPMSKPEADLYVEGGAPDASDETAAEQAAA</sequence>
<feature type="domain" description="GGDEF" evidence="4">
    <location>
        <begin position="120"/>
        <end position="253"/>
    </location>
</feature>
<dbReference type="SUPFAM" id="SSF55073">
    <property type="entry name" value="Nucleotide cyclase"/>
    <property type="match status" value="1"/>
</dbReference>
<feature type="transmembrane region" description="Helical" evidence="2">
    <location>
        <begin position="48"/>
        <end position="68"/>
    </location>
</feature>
<dbReference type="Pfam" id="PF00990">
    <property type="entry name" value="GGDEF"/>
    <property type="match status" value="1"/>
</dbReference>
<keyword evidence="2" id="KW-1133">Transmembrane helix</keyword>
<dbReference type="CDD" id="cd01949">
    <property type="entry name" value="GGDEF"/>
    <property type="match status" value="1"/>
</dbReference>
<dbReference type="NCBIfam" id="TIGR00254">
    <property type="entry name" value="GGDEF"/>
    <property type="match status" value="1"/>
</dbReference>
<protein>
    <recommendedName>
        <fullName evidence="7">EAL domain-containing protein</fullName>
    </recommendedName>
</protein>
<comment type="caution">
    <text evidence="5">The sequence shown here is derived from an EMBL/GenBank/DDBJ whole genome shotgun (WGS) entry which is preliminary data.</text>
</comment>